<dbReference type="EMBL" id="CM042054">
    <property type="protein sequence ID" value="KAI3706806.1"/>
    <property type="molecule type" value="Genomic_DNA"/>
</dbReference>
<evidence type="ECO:0000313" key="2">
    <source>
        <dbReference type="Proteomes" id="UP001055879"/>
    </source>
</evidence>
<keyword evidence="2" id="KW-1185">Reference proteome</keyword>
<sequence length="389" mass="43342">MTLSLISCYSITLGFRLLENQLFGEKYERICEFSSWKSCKFRWFLFLEVPDELQRIFGSQHQFPFSVLFLKEAMARFKELKRVCEVHAISKILMPYKRTVDNDARPQKILVGYSEKDGFSSAKPWTTITYFNNKEVINLESDDEEVMNISAPSIHGGASVTSAPAIQSGHIGFDPREKHVGNSFGTPSVMIGQEPPAKRRRIWPVELYRRFLYVVNTLGGPAVATPKEIKDHMQVADIPEDEIINHLMNYRLENSCRARGASPLLQFHDTRSMVGQDVLKMSGNGIQSGSQQMPLRIGESSNGQMAAAGNNTNGGWKLICSVCGTCSAPTQDVLKMRGMPVQSGSPQMPLYVGESSNRQMAAAPNEANGGQRLIGAPYIHANGRMNTHM</sequence>
<comment type="caution">
    <text evidence="1">The sequence shown here is derived from an EMBL/GenBank/DDBJ whole genome shotgun (WGS) entry which is preliminary data.</text>
</comment>
<protein>
    <submittedName>
        <fullName evidence="1">Uncharacterized protein</fullName>
    </submittedName>
</protein>
<dbReference type="Proteomes" id="UP001055879">
    <property type="component" value="Linkage Group LG08"/>
</dbReference>
<accession>A0ACB9A9Y7</accession>
<proteinExistence type="predicted"/>
<name>A0ACB9A9Y7_ARCLA</name>
<evidence type="ECO:0000313" key="1">
    <source>
        <dbReference type="EMBL" id="KAI3706806.1"/>
    </source>
</evidence>
<organism evidence="1 2">
    <name type="scientific">Arctium lappa</name>
    <name type="common">Greater burdock</name>
    <name type="synonym">Lappa major</name>
    <dbReference type="NCBI Taxonomy" id="4217"/>
    <lineage>
        <taxon>Eukaryota</taxon>
        <taxon>Viridiplantae</taxon>
        <taxon>Streptophyta</taxon>
        <taxon>Embryophyta</taxon>
        <taxon>Tracheophyta</taxon>
        <taxon>Spermatophyta</taxon>
        <taxon>Magnoliopsida</taxon>
        <taxon>eudicotyledons</taxon>
        <taxon>Gunneridae</taxon>
        <taxon>Pentapetalae</taxon>
        <taxon>asterids</taxon>
        <taxon>campanulids</taxon>
        <taxon>Asterales</taxon>
        <taxon>Asteraceae</taxon>
        <taxon>Carduoideae</taxon>
        <taxon>Cardueae</taxon>
        <taxon>Arctiinae</taxon>
        <taxon>Arctium</taxon>
    </lineage>
</organism>
<reference evidence="2" key="1">
    <citation type="journal article" date="2022" name="Mol. Ecol. Resour.">
        <title>The genomes of chicory, endive, great burdock and yacon provide insights into Asteraceae palaeo-polyploidization history and plant inulin production.</title>
        <authorList>
            <person name="Fan W."/>
            <person name="Wang S."/>
            <person name="Wang H."/>
            <person name="Wang A."/>
            <person name="Jiang F."/>
            <person name="Liu H."/>
            <person name="Zhao H."/>
            <person name="Xu D."/>
            <person name="Zhang Y."/>
        </authorList>
    </citation>
    <scope>NUCLEOTIDE SEQUENCE [LARGE SCALE GENOMIC DNA]</scope>
    <source>
        <strain evidence="2">cv. Niubang</strain>
    </source>
</reference>
<gene>
    <name evidence="1" type="ORF">L6452_24784</name>
</gene>
<reference evidence="1 2" key="2">
    <citation type="journal article" date="2022" name="Mol. Ecol. Resour.">
        <title>The genomes of chicory, endive, great burdock and yacon provide insights into Asteraceae paleo-polyploidization history and plant inulin production.</title>
        <authorList>
            <person name="Fan W."/>
            <person name="Wang S."/>
            <person name="Wang H."/>
            <person name="Wang A."/>
            <person name="Jiang F."/>
            <person name="Liu H."/>
            <person name="Zhao H."/>
            <person name="Xu D."/>
            <person name="Zhang Y."/>
        </authorList>
    </citation>
    <scope>NUCLEOTIDE SEQUENCE [LARGE SCALE GENOMIC DNA]</scope>
    <source>
        <strain evidence="2">cv. Niubang</strain>
    </source>
</reference>